<proteinExistence type="predicted"/>
<dbReference type="Gene3D" id="3.90.226.10">
    <property type="entry name" value="2-enoyl-CoA Hydratase, Chain A, domain 1"/>
    <property type="match status" value="1"/>
</dbReference>
<feature type="chain" id="PRO_5047390468" evidence="1">
    <location>
        <begin position="25"/>
        <end position="554"/>
    </location>
</feature>
<reference evidence="3" key="1">
    <citation type="submission" date="2022-07" db="EMBL/GenBank/DDBJ databases">
        <title>Complete genome of Mycoplasma equigenitalium type strain T37.</title>
        <authorList>
            <person name="Spergser J."/>
        </authorList>
    </citation>
    <scope>NUCLEOTIDE SEQUENCE</scope>
    <source>
        <strain evidence="3">T37</strain>
    </source>
</reference>
<protein>
    <submittedName>
        <fullName evidence="3">S41 family peptidase</fullName>
    </submittedName>
</protein>
<keyword evidence="4" id="KW-1185">Reference proteome</keyword>
<evidence type="ECO:0000259" key="2">
    <source>
        <dbReference type="SMART" id="SM00245"/>
    </source>
</evidence>
<dbReference type="RefSeq" id="WP_129722782.1">
    <property type="nucleotide sequence ID" value="NZ_CP101808.1"/>
</dbReference>
<dbReference type="SMART" id="SM00245">
    <property type="entry name" value="TSPc"/>
    <property type="match status" value="1"/>
</dbReference>
<dbReference type="Pfam" id="PF03572">
    <property type="entry name" value="Peptidase_S41"/>
    <property type="match status" value="1"/>
</dbReference>
<dbReference type="InterPro" id="IPR029045">
    <property type="entry name" value="ClpP/crotonase-like_dom_sf"/>
</dbReference>
<dbReference type="PANTHER" id="PTHR32060">
    <property type="entry name" value="TAIL-SPECIFIC PROTEASE"/>
    <property type="match status" value="1"/>
</dbReference>
<keyword evidence="1" id="KW-0732">Signal</keyword>
<evidence type="ECO:0000256" key="1">
    <source>
        <dbReference type="SAM" id="SignalP"/>
    </source>
</evidence>
<name>A0ABY5J318_9BACT</name>
<dbReference type="SUPFAM" id="SSF52096">
    <property type="entry name" value="ClpP/crotonase"/>
    <property type="match status" value="1"/>
</dbReference>
<feature type="domain" description="Tail specific protease" evidence="2">
    <location>
        <begin position="325"/>
        <end position="538"/>
    </location>
</feature>
<dbReference type="InterPro" id="IPR005151">
    <property type="entry name" value="Tail-specific_protease"/>
</dbReference>
<dbReference type="Proteomes" id="UP001059576">
    <property type="component" value="Chromosome"/>
</dbReference>
<sequence length="554" mass="63664">MMKNKNIKLLIGTAFSVIPLSALSCTTPFHQVDKEINVTSKRYEFYNTTQEYEIDTANVKLYEINDGKTKYVDVEEMINNLDGFFRTHSIHTHKSWFKNELYIWANGSKLILNWKENTIWVSNQDVFGCVHESQVSDFGSNIRYLKTEIEKGEQSVLFNLDKYNLDIVHVKDKILIPLALFSTLFCSTNYYNLYFAGDKVIGAYFLLDENIPNIKEVSQNPLNLTKPTETERRDTLNHLWFTLDYFYGLKNNKSINDFKTFMGPGLSERILSTNPAEFTKAYMDLIYNKLNELHTSPTLLSFYHDPNDKLSKYGTEGSRFIQYKNIKQKLKGLRNKKFPNGVPPIRFYNDMAVISFDSFKIGKVNRHTIKEDTFKLFETAMQKCEENKTIKKVVIDLSLNGGGSVAAMNKTFGFLTNQNVKQSWKDSITDSVMTTTMKIDSDNDGDYKDQDAYTQYEWYVLTSDNTFSAANLFSFLAKYTKVAKLVGKKTGGGMCAVMPVVLVDGTSFQISSNNCIVIHDGDKYIETENGVEPDINLEYDFFYNDAELYKAINK</sequence>
<gene>
    <name evidence="3" type="ORF">NPA09_03440</name>
</gene>
<dbReference type="PANTHER" id="PTHR32060:SF30">
    <property type="entry name" value="CARBOXY-TERMINAL PROCESSING PROTEASE CTPA"/>
    <property type="match status" value="1"/>
</dbReference>
<evidence type="ECO:0000313" key="3">
    <source>
        <dbReference type="EMBL" id="UUD36926.1"/>
    </source>
</evidence>
<evidence type="ECO:0000313" key="4">
    <source>
        <dbReference type="Proteomes" id="UP001059576"/>
    </source>
</evidence>
<organism evidence="3 4">
    <name type="scientific">Mycoplasmopsis equigenitalium</name>
    <dbReference type="NCBI Taxonomy" id="114883"/>
    <lineage>
        <taxon>Bacteria</taxon>
        <taxon>Bacillati</taxon>
        <taxon>Mycoplasmatota</taxon>
        <taxon>Mycoplasmoidales</taxon>
        <taxon>Metamycoplasmataceae</taxon>
        <taxon>Mycoplasmopsis</taxon>
    </lineage>
</organism>
<accession>A0ABY5J318</accession>
<dbReference type="PROSITE" id="PS51257">
    <property type="entry name" value="PROKAR_LIPOPROTEIN"/>
    <property type="match status" value="1"/>
</dbReference>
<feature type="signal peptide" evidence="1">
    <location>
        <begin position="1"/>
        <end position="24"/>
    </location>
</feature>
<dbReference type="EMBL" id="CP101808">
    <property type="protein sequence ID" value="UUD36926.1"/>
    <property type="molecule type" value="Genomic_DNA"/>
</dbReference>